<name>A0A926NXY9_9HYPH</name>
<protein>
    <recommendedName>
        <fullName evidence="3">Flagellar assembly protein FliH</fullName>
    </recommendedName>
</protein>
<sequence length="211" mass="22994">MRGNIAAYIPTLNSGPFQTLNSTDAVMAEVMPVHVQEQPEPTLEEKLAAEYERGRKAGEASATERLEARLAEERQAHDAEVAALRETLLSDQAALLGEGMKAAFDDLENRIAACVADVLEPLIEQQIACRIVASFRDTLSRFLEGDQGMLVRVSGPEALLDLLRADPGGLEGRIEYQPAAAAELTTVIGETTLNTRFAEWMAQLRLAMEAE</sequence>
<accession>A0A926NXY9</accession>
<organism evidence="1 2">
    <name type="scientific">Roseibium aggregatum</name>
    <dbReference type="NCBI Taxonomy" id="187304"/>
    <lineage>
        <taxon>Bacteria</taxon>
        <taxon>Pseudomonadati</taxon>
        <taxon>Pseudomonadota</taxon>
        <taxon>Alphaproteobacteria</taxon>
        <taxon>Hyphomicrobiales</taxon>
        <taxon>Stappiaceae</taxon>
        <taxon>Roseibium</taxon>
    </lineage>
</organism>
<gene>
    <name evidence="1" type="ORF">HK439_05410</name>
</gene>
<proteinExistence type="predicted"/>
<evidence type="ECO:0000313" key="2">
    <source>
        <dbReference type="Proteomes" id="UP000598467"/>
    </source>
</evidence>
<comment type="caution">
    <text evidence="1">The sequence shown here is derived from an EMBL/GenBank/DDBJ whole genome shotgun (WGS) entry which is preliminary data.</text>
</comment>
<evidence type="ECO:0000313" key="1">
    <source>
        <dbReference type="EMBL" id="MBD1545690.1"/>
    </source>
</evidence>
<evidence type="ECO:0008006" key="3">
    <source>
        <dbReference type="Google" id="ProtNLM"/>
    </source>
</evidence>
<dbReference type="AlphaFoldDB" id="A0A926NXY9"/>
<dbReference type="EMBL" id="JABFCZ010000005">
    <property type="protein sequence ID" value="MBD1545690.1"/>
    <property type="molecule type" value="Genomic_DNA"/>
</dbReference>
<dbReference type="Proteomes" id="UP000598467">
    <property type="component" value="Unassembled WGS sequence"/>
</dbReference>
<dbReference type="RefSeq" id="WP_190290365.1">
    <property type="nucleotide sequence ID" value="NZ_JABFCZ010000005.1"/>
</dbReference>
<reference evidence="1" key="1">
    <citation type="submission" date="2020-05" db="EMBL/GenBank/DDBJ databases">
        <title>Identification of trans-AT polyketide cluster in two marine bacteria, producers of a novel glutaramide-containing polyketide sesbanimide D and analogs.</title>
        <authorList>
            <person name="Kacar D."/>
            <person name="Rodriguez P."/>
            <person name="Canedo L."/>
            <person name="Gonzalez E."/>
            <person name="Galan B."/>
            <person name="De La Calle F."/>
            <person name="Garcia J.L."/>
        </authorList>
    </citation>
    <scope>NUCLEOTIDE SEQUENCE</scope>
    <source>
        <strain evidence="1">PHM038</strain>
    </source>
</reference>